<reference evidence="1" key="1">
    <citation type="submission" date="2014-09" db="EMBL/GenBank/DDBJ databases">
        <authorList>
            <person name="Magalhaes I.L.F."/>
            <person name="Oliveira U."/>
            <person name="Santos F.R."/>
            <person name="Vidigal T.H.D.A."/>
            <person name="Brescovit A.D."/>
            <person name="Santos A.J."/>
        </authorList>
    </citation>
    <scope>NUCLEOTIDE SEQUENCE</scope>
    <source>
        <tissue evidence="1">Shoot tissue taken approximately 20 cm above the soil surface</tissue>
    </source>
</reference>
<proteinExistence type="predicted"/>
<dbReference type="EMBL" id="GBRH01227663">
    <property type="protein sequence ID" value="JAD70232.1"/>
    <property type="molecule type" value="Transcribed_RNA"/>
</dbReference>
<organism evidence="1">
    <name type="scientific">Arundo donax</name>
    <name type="common">Giant reed</name>
    <name type="synonym">Donax arundinaceus</name>
    <dbReference type="NCBI Taxonomy" id="35708"/>
    <lineage>
        <taxon>Eukaryota</taxon>
        <taxon>Viridiplantae</taxon>
        <taxon>Streptophyta</taxon>
        <taxon>Embryophyta</taxon>
        <taxon>Tracheophyta</taxon>
        <taxon>Spermatophyta</taxon>
        <taxon>Magnoliopsida</taxon>
        <taxon>Liliopsida</taxon>
        <taxon>Poales</taxon>
        <taxon>Poaceae</taxon>
        <taxon>PACMAD clade</taxon>
        <taxon>Arundinoideae</taxon>
        <taxon>Arundineae</taxon>
        <taxon>Arundo</taxon>
    </lineage>
</organism>
<protein>
    <submittedName>
        <fullName evidence="1">Uncharacterized protein</fullName>
    </submittedName>
</protein>
<dbReference type="AlphaFoldDB" id="A0A0A9CFE7"/>
<evidence type="ECO:0000313" key="1">
    <source>
        <dbReference type="EMBL" id="JAD70232.1"/>
    </source>
</evidence>
<reference evidence="1" key="2">
    <citation type="journal article" date="2015" name="Data Brief">
        <title>Shoot transcriptome of the giant reed, Arundo donax.</title>
        <authorList>
            <person name="Barrero R.A."/>
            <person name="Guerrero F.D."/>
            <person name="Moolhuijzen P."/>
            <person name="Goolsby J.A."/>
            <person name="Tidwell J."/>
            <person name="Bellgard S.E."/>
            <person name="Bellgard M.I."/>
        </authorList>
    </citation>
    <scope>NUCLEOTIDE SEQUENCE</scope>
    <source>
        <tissue evidence="1">Shoot tissue taken approximately 20 cm above the soil surface</tissue>
    </source>
</reference>
<accession>A0A0A9CFE7</accession>
<sequence length="40" mass="4823">MFYLQQLGERRLKIILNLAQKKLHIVKCFFHVAKKCGSYR</sequence>
<name>A0A0A9CFE7_ARUDO</name>